<dbReference type="PANTHER" id="PTHR13353">
    <property type="entry name" value="TRANSMEMBRANE PROTEIN 19"/>
    <property type="match status" value="1"/>
</dbReference>
<feature type="transmembrane region" description="Helical" evidence="6">
    <location>
        <begin position="42"/>
        <end position="65"/>
    </location>
</feature>
<dbReference type="InterPro" id="IPR002794">
    <property type="entry name" value="DUF92_TMEM19"/>
</dbReference>
<dbReference type="EMBL" id="JAKWBL010000001">
    <property type="protein sequence ID" value="MCH5597102.1"/>
    <property type="molecule type" value="Genomic_DNA"/>
</dbReference>
<dbReference type="Pfam" id="PF01940">
    <property type="entry name" value="DUF92"/>
    <property type="match status" value="1"/>
</dbReference>
<feature type="transmembrane region" description="Helical" evidence="6">
    <location>
        <begin position="71"/>
        <end position="91"/>
    </location>
</feature>
<evidence type="ECO:0000313" key="8">
    <source>
        <dbReference type="Proteomes" id="UP001202248"/>
    </source>
</evidence>
<evidence type="ECO:0000313" key="7">
    <source>
        <dbReference type="EMBL" id="MCH5597102.1"/>
    </source>
</evidence>
<feature type="transmembrane region" description="Helical" evidence="6">
    <location>
        <begin position="103"/>
        <end position="120"/>
    </location>
</feature>
<keyword evidence="5 6" id="KW-0472">Membrane</keyword>
<reference evidence="7 8" key="1">
    <citation type="submission" date="2022-02" db="EMBL/GenBank/DDBJ databases">
        <authorList>
            <person name="Min J."/>
        </authorList>
    </citation>
    <scope>NUCLEOTIDE SEQUENCE [LARGE SCALE GENOMIC DNA]</scope>
    <source>
        <strain evidence="7 8">GR10-1</strain>
    </source>
</reference>
<dbReference type="PANTHER" id="PTHR13353:SF5">
    <property type="entry name" value="TRANSMEMBRANE PROTEIN 19"/>
    <property type="match status" value="1"/>
</dbReference>
<keyword evidence="3 6" id="KW-0812">Transmembrane</keyword>
<dbReference type="Proteomes" id="UP001202248">
    <property type="component" value="Unassembled WGS sequence"/>
</dbReference>
<keyword evidence="4 6" id="KW-1133">Transmembrane helix</keyword>
<proteinExistence type="inferred from homology"/>
<evidence type="ECO:0000256" key="5">
    <source>
        <dbReference type="ARBA" id="ARBA00023136"/>
    </source>
</evidence>
<comment type="similarity">
    <text evidence="2">Belongs to the TMEM19 family.</text>
</comment>
<comment type="caution">
    <text evidence="7">The sequence shown here is derived from an EMBL/GenBank/DDBJ whole genome shotgun (WGS) entry which is preliminary data.</text>
</comment>
<evidence type="ECO:0000256" key="2">
    <source>
        <dbReference type="ARBA" id="ARBA00009012"/>
    </source>
</evidence>
<protein>
    <submittedName>
        <fullName evidence="7">DUF92 domain-containing protein</fullName>
    </submittedName>
</protein>
<gene>
    <name evidence="7" type="ORF">MKP09_03825</name>
</gene>
<accession>A0ABS9SFG4</accession>
<evidence type="ECO:0000256" key="1">
    <source>
        <dbReference type="ARBA" id="ARBA00004141"/>
    </source>
</evidence>
<sequence length="121" mass="12516">MIAACFASATADTVSSELGNVYGKRFYNILSFKRSPKGLNGVVSMEGTLLGFAGSIIIATVYYIFVPSLPNVVIILIAGTAGNIADSVLGSTLESKGVLSNNAVNFLNTVVAAVIAWLLAV</sequence>
<keyword evidence="8" id="KW-1185">Reference proteome</keyword>
<name>A0ABS9SFG4_9BACT</name>
<comment type="subcellular location">
    <subcellularLocation>
        <location evidence="1">Membrane</location>
        <topology evidence="1">Multi-pass membrane protein</topology>
    </subcellularLocation>
</comment>
<evidence type="ECO:0000256" key="6">
    <source>
        <dbReference type="SAM" id="Phobius"/>
    </source>
</evidence>
<dbReference type="RefSeq" id="WP_240826511.1">
    <property type="nucleotide sequence ID" value="NZ_JAKWBL010000001.1"/>
</dbReference>
<evidence type="ECO:0000256" key="3">
    <source>
        <dbReference type="ARBA" id="ARBA00022692"/>
    </source>
</evidence>
<organism evidence="7 8">
    <name type="scientific">Niabella ginsengisoli</name>
    <dbReference type="NCBI Taxonomy" id="522298"/>
    <lineage>
        <taxon>Bacteria</taxon>
        <taxon>Pseudomonadati</taxon>
        <taxon>Bacteroidota</taxon>
        <taxon>Chitinophagia</taxon>
        <taxon>Chitinophagales</taxon>
        <taxon>Chitinophagaceae</taxon>
        <taxon>Niabella</taxon>
    </lineage>
</organism>
<evidence type="ECO:0000256" key="4">
    <source>
        <dbReference type="ARBA" id="ARBA00022989"/>
    </source>
</evidence>